<dbReference type="EMBL" id="JACHMI010000001">
    <property type="protein sequence ID" value="MBB6551222.1"/>
    <property type="molecule type" value="Genomic_DNA"/>
</dbReference>
<accession>A0A7X0U0Z7</accession>
<reference evidence="1 2" key="1">
    <citation type="submission" date="2020-08" db="EMBL/GenBank/DDBJ databases">
        <title>Sequencing the genomes of 1000 actinobacteria strains.</title>
        <authorList>
            <person name="Klenk H.-P."/>
        </authorList>
    </citation>
    <scope>NUCLEOTIDE SEQUENCE [LARGE SCALE GENOMIC DNA]</scope>
    <source>
        <strain evidence="1 2">DSM 43768</strain>
    </source>
</reference>
<sequence length="52" mass="5699">MEKIPNTMSDSEAWSVVTTSGWGPASMLIRVSRMYRESRGVPGTTICPIPIT</sequence>
<organism evidence="1 2">
    <name type="scientific">Nonomuraea rubra</name>
    <dbReference type="NCBI Taxonomy" id="46180"/>
    <lineage>
        <taxon>Bacteria</taxon>
        <taxon>Bacillati</taxon>
        <taxon>Actinomycetota</taxon>
        <taxon>Actinomycetes</taxon>
        <taxon>Streptosporangiales</taxon>
        <taxon>Streptosporangiaceae</taxon>
        <taxon>Nonomuraea</taxon>
    </lineage>
</organism>
<gene>
    <name evidence="1" type="ORF">HD593_006017</name>
</gene>
<proteinExistence type="predicted"/>
<name>A0A7X0U0Z7_9ACTN</name>
<evidence type="ECO:0000313" key="1">
    <source>
        <dbReference type="EMBL" id="MBB6551222.1"/>
    </source>
</evidence>
<comment type="caution">
    <text evidence="1">The sequence shown here is derived from an EMBL/GenBank/DDBJ whole genome shotgun (WGS) entry which is preliminary data.</text>
</comment>
<evidence type="ECO:0000313" key="2">
    <source>
        <dbReference type="Proteomes" id="UP000565579"/>
    </source>
</evidence>
<keyword evidence="2" id="KW-1185">Reference proteome</keyword>
<protein>
    <submittedName>
        <fullName evidence="1">Uncharacterized protein</fullName>
    </submittedName>
</protein>
<dbReference type="AlphaFoldDB" id="A0A7X0U0Z7"/>
<dbReference type="Proteomes" id="UP000565579">
    <property type="component" value="Unassembled WGS sequence"/>
</dbReference>